<dbReference type="GO" id="GO:0160154">
    <property type="term" value="F:tRNA pseudouridine(38/39) synthase activity"/>
    <property type="evidence" value="ECO:0007669"/>
    <property type="project" value="UniProtKB-EC"/>
</dbReference>
<evidence type="ECO:0000256" key="1">
    <source>
        <dbReference type="ARBA" id="ARBA00009375"/>
    </source>
</evidence>
<evidence type="ECO:0000256" key="2">
    <source>
        <dbReference type="ARBA" id="ARBA00022694"/>
    </source>
</evidence>
<keyword evidence="8" id="KW-1185">Reference proteome</keyword>
<feature type="domain" description="Pseudouridine synthase I TruA alpha/beta" evidence="6">
    <location>
        <begin position="303"/>
        <end position="446"/>
    </location>
</feature>
<evidence type="ECO:0000259" key="6">
    <source>
        <dbReference type="Pfam" id="PF01416"/>
    </source>
</evidence>
<feature type="region of interest" description="Disordered" evidence="5">
    <location>
        <begin position="41"/>
        <end position="69"/>
    </location>
</feature>
<dbReference type="Proteomes" id="UP001527925">
    <property type="component" value="Unassembled WGS sequence"/>
</dbReference>
<comment type="caution">
    <text evidence="7">The sequence shown here is derived from an EMBL/GenBank/DDBJ whole genome shotgun (WGS) entry which is preliminary data.</text>
</comment>
<evidence type="ECO:0000256" key="4">
    <source>
        <dbReference type="SAM" id="Coils"/>
    </source>
</evidence>
<dbReference type="Pfam" id="PF01416">
    <property type="entry name" value="PseudoU_synth_1"/>
    <property type="match status" value="1"/>
</dbReference>
<dbReference type="InterPro" id="IPR020097">
    <property type="entry name" value="PsdUridine_synth_TruA_a/b_dom"/>
</dbReference>
<comment type="similarity">
    <text evidence="1">Belongs to the tRNA pseudouridine synthase TruA family.</text>
</comment>
<dbReference type="Gene3D" id="3.30.70.580">
    <property type="entry name" value="Pseudouridine synthase I, catalytic domain, N-terminal subdomain"/>
    <property type="match status" value="1"/>
</dbReference>
<evidence type="ECO:0000256" key="5">
    <source>
        <dbReference type="SAM" id="MobiDB-lite"/>
    </source>
</evidence>
<dbReference type="SUPFAM" id="SSF55120">
    <property type="entry name" value="Pseudouridine synthase"/>
    <property type="match status" value="1"/>
</dbReference>
<dbReference type="EMBL" id="JADGIZ020000032">
    <property type="protein sequence ID" value="KAL2914540.1"/>
    <property type="molecule type" value="Genomic_DNA"/>
</dbReference>
<keyword evidence="2" id="KW-0819">tRNA processing</keyword>
<keyword evidence="4" id="KW-0175">Coiled coil</keyword>
<dbReference type="Gene3D" id="3.30.70.660">
    <property type="entry name" value="Pseudouridine synthase I, catalytic domain, C-terminal subdomain"/>
    <property type="match status" value="1"/>
</dbReference>
<feature type="region of interest" description="Disordered" evidence="5">
    <location>
        <begin position="223"/>
        <end position="242"/>
    </location>
</feature>
<reference evidence="7 8" key="1">
    <citation type="submission" date="2023-09" db="EMBL/GenBank/DDBJ databases">
        <title>Pangenome analysis of Batrachochytrium dendrobatidis and related Chytrids.</title>
        <authorList>
            <person name="Yacoub M.N."/>
            <person name="Stajich J.E."/>
            <person name="James T.Y."/>
        </authorList>
    </citation>
    <scope>NUCLEOTIDE SEQUENCE [LARGE SCALE GENOMIC DNA]</scope>
    <source>
        <strain evidence="7 8">JEL0888</strain>
    </source>
</reference>
<name>A0ABR4N507_9FUNG</name>
<dbReference type="InterPro" id="IPR001406">
    <property type="entry name" value="PsdUridine_synth_TruA"/>
</dbReference>
<dbReference type="PANTHER" id="PTHR11142">
    <property type="entry name" value="PSEUDOURIDYLATE SYNTHASE"/>
    <property type="match status" value="1"/>
</dbReference>
<dbReference type="InterPro" id="IPR020094">
    <property type="entry name" value="TruA/RsuA/RluB/E/F_N"/>
</dbReference>
<dbReference type="InterPro" id="IPR020095">
    <property type="entry name" value="PsdUridine_synth_TruA_C"/>
</dbReference>
<accession>A0ABR4N507</accession>
<dbReference type="PANTHER" id="PTHR11142:SF5">
    <property type="entry name" value="TRNA PSEUDOURIDINE(38_39) SYNTHASE"/>
    <property type="match status" value="1"/>
</dbReference>
<proteinExistence type="inferred from homology"/>
<dbReference type="InterPro" id="IPR020103">
    <property type="entry name" value="PsdUridine_synth_cat_dom_sf"/>
</dbReference>
<keyword evidence="3 7" id="KW-0413">Isomerase</keyword>
<feature type="region of interest" description="Disordered" evidence="5">
    <location>
        <begin position="568"/>
        <end position="628"/>
    </location>
</feature>
<dbReference type="EC" id="5.4.99.45" evidence="7"/>
<feature type="region of interest" description="Disordered" evidence="5">
    <location>
        <begin position="514"/>
        <end position="534"/>
    </location>
</feature>
<gene>
    <name evidence="7" type="primary">DEG1</name>
    <name evidence="7" type="ORF">HK105_205891</name>
</gene>
<evidence type="ECO:0000256" key="3">
    <source>
        <dbReference type="ARBA" id="ARBA00023235"/>
    </source>
</evidence>
<feature type="compositionally biased region" description="Low complexity" evidence="5">
    <location>
        <begin position="138"/>
        <end position="155"/>
    </location>
</feature>
<evidence type="ECO:0000313" key="8">
    <source>
        <dbReference type="Proteomes" id="UP001527925"/>
    </source>
</evidence>
<feature type="compositionally biased region" description="Basic residues" evidence="5">
    <location>
        <begin position="568"/>
        <end position="577"/>
    </location>
</feature>
<feature type="region of interest" description="Disordered" evidence="5">
    <location>
        <begin position="346"/>
        <end position="368"/>
    </location>
</feature>
<sequence length="628" mass="67188">MSSADLAGWNREQLIEHIQTLERQLEVVRRQQRKQELQAAHAVGVLEPEGQAKAADGSEKAGGKKRNDARPFDFAKHRARHVALKLAYFGDAYYGFSSASGDNVPTVEAQLFRALHTSKLVPESLAAVEAATSSTDDAGQAAAGEPAARRAAPQQPTMPQQLVCGWSRCGRTDKGVSAFEQVVSLWIRTSRPADPGTKTWAEVAEWVQDATAGQKWMRPEEAAGKDALSNGNPGAALAPASDSDGVPELPYLNMLNRLLPPDIRVLAWSPVDDTFDARFTCTHRKYNYFFDAAGLDVAAMQRAAELFVGTHDCRHICKIDSTKAARDKYFVRTIMECSIVPARELAQGSPGEDGQAVHNGDGDSGDAGTLDSASDRFHALVVRGRAFLWHQVRNMMALLLLVGKGLEQPEVVSHMLDLSQHPPNAGRPFYDMAADTPLVLVECAYPAGMLAWRVRDDGSLDPAAPARPGRQPKGVACNDVRVMGQLVGQWQASTIRSLQLATLVRRYTAIGSVPPSAIAPSGEGDDAFGPTGLGRGAGVGTGRAYVKLAQRKRCDSVEDVVRKQTHLLAQKKQRKRALASSGDGSGDGDAVPSAASGRVDDPADGAAGGAAMDVDGDGQPPRKRPSLE</sequence>
<evidence type="ECO:0000313" key="7">
    <source>
        <dbReference type="EMBL" id="KAL2914540.1"/>
    </source>
</evidence>
<feature type="compositionally biased region" description="Basic and acidic residues" evidence="5">
    <location>
        <begin position="56"/>
        <end position="69"/>
    </location>
</feature>
<feature type="compositionally biased region" description="Low complexity" evidence="5">
    <location>
        <begin position="578"/>
        <end position="597"/>
    </location>
</feature>
<protein>
    <submittedName>
        <fullName evidence="7">Pseudouridine synthase deg1</fullName>
        <ecNumber evidence="7">5.4.99.45</ecNumber>
    </submittedName>
</protein>
<organism evidence="7 8">
    <name type="scientific">Polyrhizophydium stewartii</name>
    <dbReference type="NCBI Taxonomy" id="2732419"/>
    <lineage>
        <taxon>Eukaryota</taxon>
        <taxon>Fungi</taxon>
        <taxon>Fungi incertae sedis</taxon>
        <taxon>Chytridiomycota</taxon>
        <taxon>Chytridiomycota incertae sedis</taxon>
        <taxon>Chytridiomycetes</taxon>
        <taxon>Rhizophydiales</taxon>
        <taxon>Rhizophydiales incertae sedis</taxon>
        <taxon>Polyrhizophydium</taxon>
    </lineage>
</organism>
<feature type="coiled-coil region" evidence="4">
    <location>
        <begin position="11"/>
        <end position="38"/>
    </location>
</feature>
<feature type="region of interest" description="Disordered" evidence="5">
    <location>
        <begin position="131"/>
        <end position="156"/>
    </location>
</feature>